<gene>
    <name evidence="2" type="ORF">C1645_730170</name>
</gene>
<evidence type="ECO:0000259" key="1">
    <source>
        <dbReference type="PROSITE" id="PS50011"/>
    </source>
</evidence>
<accession>A0A397S2X7</accession>
<dbReference type="InterPro" id="IPR011009">
    <property type="entry name" value="Kinase-like_dom_sf"/>
</dbReference>
<dbReference type="PANTHER" id="PTHR44329:SF289">
    <property type="entry name" value="SERINE_THREONINE-PROTEIN KINASE VIK"/>
    <property type="match status" value="1"/>
</dbReference>
<evidence type="ECO:0000313" key="2">
    <source>
        <dbReference type="EMBL" id="RIA80328.1"/>
    </source>
</evidence>
<dbReference type="Pfam" id="PF07714">
    <property type="entry name" value="PK_Tyr_Ser-Thr"/>
    <property type="match status" value="1"/>
</dbReference>
<reference evidence="2 3" key="1">
    <citation type="submission" date="2018-06" db="EMBL/GenBank/DDBJ databases">
        <title>Comparative genomics reveals the genomic features of Rhizophagus irregularis, R. cerebriforme, R. diaphanum and Gigaspora rosea, and their symbiotic lifestyle signature.</title>
        <authorList>
            <person name="Morin E."/>
            <person name="San Clemente H."/>
            <person name="Chen E.C.H."/>
            <person name="De La Providencia I."/>
            <person name="Hainaut M."/>
            <person name="Kuo A."/>
            <person name="Kohler A."/>
            <person name="Murat C."/>
            <person name="Tang N."/>
            <person name="Roy S."/>
            <person name="Loubradou J."/>
            <person name="Henrissat B."/>
            <person name="Grigoriev I.V."/>
            <person name="Corradi N."/>
            <person name="Roux C."/>
            <person name="Martin F.M."/>
        </authorList>
    </citation>
    <scope>NUCLEOTIDE SEQUENCE [LARGE SCALE GENOMIC DNA]</scope>
    <source>
        <strain evidence="2 3">DAOM 227022</strain>
    </source>
</reference>
<dbReference type="PANTHER" id="PTHR44329">
    <property type="entry name" value="SERINE/THREONINE-PROTEIN KINASE TNNI3K-RELATED"/>
    <property type="match status" value="1"/>
</dbReference>
<dbReference type="PROSITE" id="PS50011">
    <property type="entry name" value="PROTEIN_KINASE_DOM"/>
    <property type="match status" value="1"/>
</dbReference>
<dbReference type="InterPro" id="IPR000719">
    <property type="entry name" value="Prot_kinase_dom"/>
</dbReference>
<protein>
    <submittedName>
        <fullName evidence="2">Kinase-like domain-containing protein</fullName>
    </submittedName>
</protein>
<sequence>MIITRYYETGDLAHHISNKFFNLSWFNKLILLSCIVRGLKILHDKNIIHKDYHSGNIFMRTKVEAVTGDLGLSKSAIDDDDNEIYGIIPYVAPEVFQVQKYTKASDIYGFGMIMWELMTGRRPFWDRNHDTDLIIEIYDGLRPPIVTNAPEGYIDLMKECWHSNPNKRPTASELYNKIWNIYRKEPFQPTNSTAIIKSPDIGPITTNNPGAIYKSRSLSAMIKSAESTRKLKIQNYKKFNDNWTEINYSNEILIFISELLLFYNFFFIKDYLGESVKKIKLNENNDYLTRELGFDIDNPNKSNKSNNNDYITKEFDFDI</sequence>
<dbReference type="Gene3D" id="1.10.510.10">
    <property type="entry name" value="Transferase(Phosphotransferase) domain 1"/>
    <property type="match status" value="1"/>
</dbReference>
<name>A0A397S2X7_9GLOM</name>
<keyword evidence="3" id="KW-1185">Reference proteome</keyword>
<evidence type="ECO:0000313" key="3">
    <source>
        <dbReference type="Proteomes" id="UP000265703"/>
    </source>
</evidence>
<dbReference type="InterPro" id="IPR001245">
    <property type="entry name" value="Ser-Thr/Tyr_kinase_cat_dom"/>
</dbReference>
<dbReference type="InterPro" id="IPR051681">
    <property type="entry name" value="Ser/Thr_Kinases-Pseudokinases"/>
</dbReference>
<dbReference type="GO" id="GO:0004674">
    <property type="term" value="F:protein serine/threonine kinase activity"/>
    <property type="evidence" value="ECO:0007669"/>
    <property type="project" value="TreeGrafter"/>
</dbReference>
<feature type="domain" description="Protein kinase" evidence="1">
    <location>
        <begin position="1"/>
        <end position="188"/>
    </location>
</feature>
<dbReference type="Proteomes" id="UP000265703">
    <property type="component" value="Unassembled WGS sequence"/>
</dbReference>
<dbReference type="PRINTS" id="PR00109">
    <property type="entry name" value="TYRKINASE"/>
</dbReference>
<dbReference type="GO" id="GO:0005524">
    <property type="term" value="F:ATP binding"/>
    <property type="evidence" value="ECO:0007669"/>
    <property type="project" value="InterPro"/>
</dbReference>
<dbReference type="STRING" id="658196.A0A397S2X7"/>
<keyword evidence="2" id="KW-0808">Transferase</keyword>
<dbReference type="OrthoDB" id="544350at2759"/>
<dbReference type="SUPFAM" id="SSF56112">
    <property type="entry name" value="Protein kinase-like (PK-like)"/>
    <property type="match status" value="1"/>
</dbReference>
<organism evidence="2 3">
    <name type="scientific">Glomus cerebriforme</name>
    <dbReference type="NCBI Taxonomy" id="658196"/>
    <lineage>
        <taxon>Eukaryota</taxon>
        <taxon>Fungi</taxon>
        <taxon>Fungi incertae sedis</taxon>
        <taxon>Mucoromycota</taxon>
        <taxon>Glomeromycotina</taxon>
        <taxon>Glomeromycetes</taxon>
        <taxon>Glomerales</taxon>
        <taxon>Glomeraceae</taxon>
        <taxon>Glomus</taxon>
    </lineage>
</organism>
<keyword evidence="2" id="KW-0418">Kinase</keyword>
<proteinExistence type="predicted"/>
<dbReference type="EMBL" id="QKYT01000992">
    <property type="protein sequence ID" value="RIA80328.1"/>
    <property type="molecule type" value="Genomic_DNA"/>
</dbReference>
<dbReference type="AlphaFoldDB" id="A0A397S2X7"/>
<comment type="caution">
    <text evidence="2">The sequence shown here is derived from an EMBL/GenBank/DDBJ whole genome shotgun (WGS) entry which is preliminary data.</text>
</comment>